<dbReference type="EMBL" id="JARJCM010000480">
    <property type="protein sequence ID" value="KAJ7016616.1"/>
    <property type="molecule type" value="Genomic_DNA"/>
</dbReference>
<keyword evidence="3" id="KW-1185">Reference proteome</keyword>
<gene>
    <name evidence="2" type="ORF">C8F04DRAFT_504985</name>
</gene>
<accession>A0AAD6RXZ5</accession>
<evidence type="ECO:0000313" key="3">
    <source>
        <dbReference type="Proteomes" id="UP001218188"/>
    </source>
</evidence>
<evidence type="ECO:0000256" key="1">
    <source>
        <dbReference type="SAM" id="Phobius"/>
    </source>
</evidence>
<keyword evidence="1" id="KW-0472">Membrane</keyword>
<keyword evidence="1" id="KW-1133">Transmembrane helix</keyword>
<feature type="transmembrane region" description="Helical" evidence="1">
    <location>
        <begin position="67"/>
        <end position="88"/>
    </location>
</feature>
<sequence>MIIMARWKRADPQPRRAGTHFRLILIYTFYRIFIVMLPGINKPTPEFTELLTRCVLGGFRSFTCAPLGLLVFLPVVEILIGLSAAFMVRHRAIARHGKEKVEVPPPPPTFAAAWTLGEVMELDHTPAVPVEGTIELKV</sequence>
<comment type="caution">
    <text evidence="2">The sequence shown here is derived from an EMBL/GenBank/DDBJ whole genome shotgun (WGS) entry which is preliminary data.</text>
</comment>
<proteinExistence type="predicted"/>
<name>A0AAD6RXZ5_9AGAR</name>
<evidence type="ECO:0000313" key="2">
    <source>
        <dbReference type="EMBL" id="KAJ7016616.1"/>
    </source>
</evidence>
<feature type="transmembrane region" description="Helical" evidence="1">
    <location>
        <begin position="21"/>
        <end position="40"/>
    </location>
</feature>
<dbReference type="Proteomes" id="UP001218188">
    <property type="component" value="Unassembled WGS sequence"/>
</dbReference>
<dbReference type="AlphaFoldDB" id="A0AAD6RXZ5"/>
<protein>
    <submittedName>
        <fullName evidence="2">Uncharacterized protein</fullName>
    </submittedName>
</protein>
<reference evidence="2" key="1">
    <citation type="submission" date="2023-03" db="EMBL/GenBank/DDBJ databases">
        <title>Massive genome expansion in bonnet fungi (Mycena s.s.) driven by repeated elements and novel gene families across ecological guilds.</title>
        <authorList>
            <consortium name="Lawrence Berkeley National Laboratory"/>
            <person name="Harder C.B."/>
            <person name="Miyauchi S."/>
            <person name="Viragh M."/>
            <person name="Kuo A."/>
            <person name="Thoen E."/>
            <person name="Andreopoulos B."/>
            <person name="Lu D."/>
            <person name="Skrede I."/>
            <person name="Drula E."/>
            <person name="Henrissat B."/>
            <person name="Morin E."/>
            <person name="Kohler A."/>
            <person name="Barry K."/>
            <person name="LaButti K."/>
            <person name="Morin E."/>
            <person name="Salamov A."/>
            <person name="Lipzen A."/>
            <person name="Mereny Z."/>
            <person name="Hegedus B."/>
            <person name="Baldrian P."/>
            <person name="Stursova M."/>
            <person name="Weitz H."/>
            <person name="Taylor A."/>
            <person name="Grigoriev I.V."/>
            <person name="Nagy L.G."/>
            <person name="Martin F."/>
            <person name="Kauserud H."/>
        </authorList>
    </citation>
    <scope>NUCLEOTIDE SEQUENCE</scope>
    <source>
        <strain evidence="2">CBHHK200</strain>
    </source>
</reference>
<keyword evidence="1" id="KW-0812">Transmembrane</keyword>
<organism evidence="2 3">
    <name type="scientific">Mycena alexandri</name>
    <dbReference type="NCBI Taxonomy" id="1745969"/>
    <lineage>
        <taxon>Eukaryota</taxon>
        <taxon>Fungi</taxon>
        <taxon>Dikarya</taxon>
        <taxon>Basidiomycota</taxon>
        <taxon>Agaricomycotina</taxon>
        <taxon>Agaricomycetes</taxon>
        <taxon>Agaricomycetidae</taxon>
        <taxon>Agaricales</taxon>
        <taxon>Marasmiineae</taxon>
        <taxon>Mycenaceae</taxon>
        <taxon>Mycena</taxon>
    </lineage>
</organism>